<dbReference type="Pfam" id="PF02875">
    <property type="entry name" value="Mur_ligase_C"/>
    <property type="match status" value="1"/>
</dbReference>
<reference evidence="6" key="1">
    <citation type="submission" date="2018-05" db="EMBL/GenBank/DDBJ databases">
        <authorList>
            <person name="Lanie J.A."/>
            <person name="Ng W.-L."/>
            <person name="Kazmierczak K.M."/>
            <person name="Andrzejewski T.M."/>
            <person name="Davidsen T.M."/>
            <person name="Wayne K.J."/>
            <person name="Tettelin H."/>
            <person name="Glass J.I."/>
            <person name="Rusch D."/>
            <person name="Podicherti R."/>
            <person name="Tsui H.-C.T."/>
            <person name="Winkler M.E."/>
        </authorList>
    </citation>
    <scope>NUCLEOTIDE SEQUENCE</scope>
</reference>
<dbReference type="GO" id="GO:0016881">
    <property type="term" value="F:acid-amino acid ligase activity"/>
    <property type="evidence" value="ECO:0007669"/>
    <property type="project" value="InterPro"/>
</dbReference>
<dbReference type="SUPFAM" id="SSF53244">
    <property type="entry name" value="MurD-like peptide ligases, peptide-binding domain"/>
    <property type="match status" value="1"/>
</dbReference>
<dbReference type="AlphaFoldDB" id="A0A381PW53"/>
<evidence type="ECO:0008006" key="7">
    <source>
        <dbReference type="Google" id="ProtNLM"/>
    </source>
</evidence>
<sequence>MAIKGENFDGSEFVGEALSAGATYAIVQSGDENHNTFLVDDVILFIGKICSQWMNDFNGNVIAITGSNGKTTTKDLISHILSKKGYDVSKTEGNFNTSIGVPLSIFSFPHNASRVYVLELGANRLGDIEYLSSMVKPDIGVITNISDAHLEGFGSIENITKEKKSILTHSKKGYYNEDITEPFRGLVNHPLGKNKIFLKNASIACKVCEDFMVEEDLVRFDELLQDFTLPKSRGEACLLSNNITLIDDAYNANPESVKAAIDNLHSYQTEGKKIFVFGDMKELGKNEIKFHEEIADYCEEKIDTIICYGDLAKNTFNGSKNIPLSLHFNSKEALSNKVCNLLEKNDIVLLKGSRSMGLDSVAEDIKNYVQ</sequence>
<dbReference type="SUPFAM" id="SSF63418">
    <property type="entry name" value="MurE/MurF N-terminal domain"/>
    <property type="match status" value="1"/>
</dbReference>
<dbReference type="GO" id="GO:0005524">
    <property type="term" value="F:ATP binding"/>
    <property type="evidence" value="ECO:0007669"/>
    <property type="project" value="UniProtKB-KW"/>
</dbReference>
<organism evidence="6">
    <name type="scientific">marine metagenome</name>
    <dbReference type="NCBI Taxonomy" id="408172"/>
    <lineage>
        <taxon>unclassified sequences</taxon>
        <taxon>metagenomes</taxon>
        <taxon>ecological metagenomes</taxon>
    </lineage>
</organism>
<evidence type="ECO:0000256" key="2">
    <source>
        <dbReference type="ARBA" id="ARBA00022741"/>
    </source>
</evidence>
<evidence type="ECO:0000256" key="3">
    <source>
        <dbReference type="ARBA" id="ARBA00022840"/>
    </source>
</evidence>
<dbReference type="PANTHER" id="PTHR43024:SF1">
    <property type="entry name" value="UDP-N-ACETYLMURAMOYL-TRIPEPTIDE--D-ALANYL-D-ALANINE LIGASE"/>
    <property type="match status" value="1"/>
</dbReference>
<feature type="domain" description="Mur ligase central" evidence="5">
    <location>
        <begin position="64"/>
        <end position="173"/>
    </location>
</feature>
<dbReference type="Pfam" id="PF08245">
    <property type="entry name" value="Mur_ligase_M"/>
    <property type="match status" value="1"/>
</dbReference>
<dbReference type="EMBL" id="UINC01001068">
    <property type="protein sequence ID" value="SUZ69653.1"/>
    <property type="molecule type" value="Genomic_DNA"/>
</dbReference>
<protein>
    <recommendedName>
        <fullName evidence="7">UDP-MurNAc-pentapeptide synthetase</fullName>
    </recommendedName>
</protein>
<evidence type="ECO:0000313" key="6">
    <source>
        <dbReference type="EMBL" id="SUZ69653.1"/>
    </source>
</evidence>
<dbReference type="Gene3D" id="3.40.1390.10">
    <property type="entry name" value="MurE/MurF, N-terminal domain"/>
    <property type="match status" value="1"/>
</dbReference>
<keyword evidence="3" id="KW-0067">ATP-binding</keyword>
<proteinExistence type="predicted"/>
<dbReference type="PANTHER" id="PTHR43024">
    <property type="entry name" value="UDP-N-ACETYLMURAMOYL-TRIPEPTIDE--D-ALANYL-D-ALANINE LIGASE"/>
    <property type="match status" value="1"/>
</dbReference>
<keyword evidence="1" id="KW-0436">Ligase</keyword>
<evidence type="ECO:0000259" key="5">
    <source>
        <dbReference type="Pfam" id="PF08245"/>
    </source>
</evidence>
<evidence type="ECO:0000256" key="1">
    <source>
        <dbReference type="ARBA" id="ARBA00022598"/>
    </source>
</evidence>
<dbReference type="InterPro" id="IPR036565">
    <property type="entry name" value="Mur-like_cat_sf"/>
</dbReference>
<dbReference type="InterPro" id="IPR051046">
    <property type="entry name" value="MurCDEF_CellWall_CoF430Synth"/>
</dbReference>
<dbReference type="SUPFAM" id="SSF53623">
    <property type="entry name" value="MurD-like peptide ligases, catalytic domain"/>
    <property type="match status" value="1"/>
</dbReference>
<evidence type="ECO:0000259" key="4">
    <source>
        <dbReference type="Pfam" id="PF02875"/>
    </source>
</evidence>
<feature type="domain" description="Mur ligase C-terminal" evidence="4">
    <location>
        <begin position="240"/>
        <end position="354"/>
    </location>
</feature>
<dbReference type="InterPro" id="IPR013221">
    <property type="entry name" value="Mur_ligase_cen"/>
</dbReference>
<gene>
    <name evidence="6" type="ORF">METZ01_LOCUS22507</name>
</gene>
<dbReference type="InterPro" id="IPR004101">
    <property type="entry name" value="Mur_ligase_C"/>
</dbReference>
<keyword evidence="2" id="KW-0547">Nucleotide-binding</keyword>
<dbReference type="InterPro" id="IPR035911">
    <property type="entry name" value="MurE/MurF_N"/>
</dbReference>
<dbReference type="InterPro" id="IPR036615">
    <property type="entry name" value="Mur_ligase_C_dom_sf"/>
</dbReference>
<dbReference type="Gene3D" id="3.90.190.20">
    <property type="entry name" value="Mur ligase, C-terminal domain"/>
    <property type="match status" value="1"/>
</dbReference>
<accession>A0A381PW53</accession>
<name>A0A381PW53_9ZZZZ</name>
<dbReference type="Gene3D" id="3.40.1190.10">
    <property type="entry name" value="Mur-like, catalytic domain"/>
    <property type="match status" value="1"/>
</dbReference>